<sequence length="283" mass="33168">MRNVRLRCDHVDIPPYESADPIPEPFSDLDLRQWRELERLQLTLKSGKIKICQVSRKSKRAVSAKPVIRDRRCCSRCLQPACAGDCPEKNVQFSVCEYCRQTFCVGSQCKETKYEQRMRQPRVDDERPQQMKSYHARVILQIKHNAKLINANNLLLGRPKSGNATYSRGQSSSKPRDLRPRPDTPVSPDIVKDFEKLGLQAHQPPKSATPTQRMQRPRSRNGMIPGKTFTRKDETLYQRMRRDVNKFETERNEKHTSTETKNGRVIYSIIYNRYLFETRKHEY</sequence>
<evidence type="ECO:0000313" key="2">
    <source>
        <dbReference type="EnsemblMetazoa" id="G20526.1:cds"/>
    </source>
</evidence>
<keyword evidence="3" id="KW-1185">Reference proteome</keyword>
<organism evidence="2 3">
    <name type="scientific">Magallana gigas</name>
    <name type="common">Pacific oyster</name>
    <name type="synonym">Crassostrea gigas</name>
    <dbReference type="NCBI Taxonomy" id="29159"/>
    <lineage>
        <taxon>Eukaryota</taxon>
        <taxon>Metazoa</taxon>
        <taxon>Spiralia</taxon>
        <taxon>Lophotrochozoa</taxon>
        <taxon>Mollusca</taxon>
        <taxon>Bivalvia</taxon>
        <taxon>Autobranchia</taxon>
        <taxon>Pteriomorphia</taxon>
        <taxon>Ostreida</taxon>
        <taxon>Ostreoidea</taxon>
        <taxon>Ostreidae</taxon>
        <taxon>Magallana</taxon>
    </lineage>
</organism>
<dbReference type="AlphaFoldDB" id="A0A8W8JPY0"/>
<reference evidence="2" key="1">
    <citation type="submission" date="2022-08" db="UniProtKB">
        <authorList>
            <consortium name="EnsemblMetazoa"/>
        </authorList>
    </citation>
    <scope>IDENTIFICATION</scope>
    <source>
        <strain evidence="2">05x7-T-G4-1.051#20</strain>
    </source>
</reference>
<evidence type="ECO:0000313" key="3">
    <source>
        <dbReference type="Proteomes" id="UP000005408"/>
    </source>
</evidence>
<protein>
    <submittedName>
        <fullName evidence="2">Uncharacterized protein</fullName>
    </submittedName>
</protein>
<evidence type="ECO:0000256" key="1">
    <source>
        <dbReference type="SAM" id="MobiDB-lite"/>
    </source>
</evidence>
<dbReference type="EnsemblMetazoa" id="G20526.1">
    <property type="protein sequence ID" value="G20526.1:cds"/>
    <property type="gene ID" value="G20526"/>
</dbReference>
<proteinExistence type="predicted"/>
<feature type="region of interest" description="Disordered" evidence="1">
    <location>
        <begin position="156"/>
        <end position="227"/>
    </location>
</feature>
<accession>A0A8W8JPY0</accession>
<name>A0A8W8JPY0_MAGGI</name>
<dbReference type="Proteomes" id="UP000005408">
    <property type="component" value="Unassembled WGS sequence"/>
</dbReference>
<feature type="compositionally biased region" description="Polar residues" evidence="1">
    <location>
        <begin position="162"/>
        <end position="173"/>
    </location>
</feature>